<dbReference type="GO" id="GO:0004672">
    <property type="term" value="F:protein kinase activity"/>
    <property type="evidence" value="ECO:0007669"/>
    <property type="project" value="InterPro"/>
</dbReference>
<dbReference type="Gene3D" id="1.10.510.10">
    <property type="entry name" value="Transferase(Phosphotransferase) domain 1"/>
    <property type="match status" value="1"/>
</dbReference>
<proteinExistence type="predicted"/>
<evidence type="ECO:0000313" key="4">
    <source>
        <dbReference type="Proteomes" id="UP001219355"/>
    </source>
</evidence>
<dbReference type="PROSITE" id="PS50011">
    <property type="entry name" value="PROTEIN_KINASE_DOM"/>
    <property type="match status" value="1"/>
</dbReference>
<feature type="compositionally biased region" description="Polar residues" evidence="1">
    <location>
        <begin position="306"/>
        <end position="320"/>
    </location>
</feature>
<dbReference type="AlphaFoldDB" id="A0AAF0DEZ2"/>
<dbReference type="PANTHER" id="PTHR37171">
    <property type="entry name" value="SERINE/THREONINE-PROTEIN KINASE YRZF-RELATED"/>
    <property type="match status" value="1"/>
</dbReference>
<dbReference type="InterPro" id="IPR000719">
    <property type="entry name" value="Prot_kinase_dom"/>
</dbReference>
<evidence type="ECO:0000313" key="3">
    <source>
        <dbReference type="EMBL" id="WEW57339.1"/>
    </source>
</evidence>
<dbReference type="PANTHER" id="PTHR37171:SF1">
    <property type="entry name" value="SERINE_THREONINE-PROTEIN KINASE YRZF-RELATED"/>
    <property type="match status" value="1"/>
</dbReference>
<feature type="region of interest" description="Disordered" evidence="1">
    <location>
        <begin position="279"/>
        <end position="328"/>
    </location>
</feature>
<dbReference type="SUPFAM" id="SSF56112">
    <property type="entry name" value="Protein kinase-like (PK-like)"/>
    <property type="match status" value="1"/>
</dbReference>
<dbReference type="EMBL" id="CP120628">
    <property type="protein sequence ID" value="WEW57339.1"/>
    <property type="molecule type" value="Genomic_DNA"/>
</dbReference>
<dbReference type="InterPro" id="IPR052396">
    <property type="entry name" value="Meiotic_Drive_Suppr_Kinase"/>
</dbReference>
<organism evidence="3 4">
    <name type="scientific">Emydomyces testavorans</name>
    <dbReference type="NCBI Taxonomy" id="2070801"/>
    <lineage>
        <taxon>Eukaryota</taxon>
        <taxon>Fungi</taxon>
        <taxon>Dikarya</taxon>
        <taxon>Ascomycota</taxon>
        <taxon>Pezizomycotina</taxon>
        <taxon>Eurotiomycetes</taxon>
        <taxon>Eurotiomycetidae</taxon>
        <taxon>Onygenales</taxon>
        <taxon>Nannizziopsiaceae</taxon>
        <taxon>Emydomyces</taxon>
    </lineage>
</organism>
<feature type="domain" description="Protein kinase" evidence="2">
    <location>
        <begin position="397"/>
        <end position="563"/>
    </location>
</feature>
<reference evidence="3" key="1">
    <citation type="submission" date="2023-03" db="EMBL/GenBank/DDBJ databases">
        <title>Emydomyces testavorans Genome Sequence.</title>
        <authorList>
            <person name="Hoyer L."/>
        </authorList>
    </citation>
    <scope>NUCLEOTIDE SEQUENCE</scope>
    <source>
        <strain evidence="3">16-2883</strain>
    </source>
</reference>
<evidence type="ECO:0000259" key="2">
    <source>
        <dbReference type="PROSITE" id="PS50011"/>
    </source>
</evidence>
<evidence type="ECO:0000256" key="1">
    <source>
        <dbReference type="SAM" id="MobiDB-lite"/>
    </source>
</evidence>
<gene>
    <name evidence="3" type="ORF">PRK78_002804</name>
</gene>
<protein>
    <recommendedName>
        <fullName evidence="2">Protein kinase domain-containing protein</fullName>
    </recommendedName>
</protein>
<accession>A0AAF0DEZ2</accession>
<feature type="compositionally biased region" description="Low complexity" evidence="1">
    <location>
        <begin position="283"/>
        <end position="300"/>
    </location>
</feature>
<sequence length="563" mass="60905">MATQPVLPQYTRLLEFYDHPPNAHLTTASHGSSSTAPMAPAATPVAHHLPRRIIEDQNMCQTITMAARSHLAGLTTPPGNLASFHLATQMGLNATTGDELRNIDVFGFAAFYVRCFVETAEGLAAGEIQVVPGQSIGKINANRKIVRQAVDRVIVEVKSVAAFQRHAEEIQNLARANQGNGTEIRFQGTETDGRSMILKLGMHMIARNCSWGVLCDGNEYMVCYLDRLADGADIYHHLVLSGRHATFPAEAPQGTPCLVQVLIALLLGSPSVVQYTAPQSQIGTRYGSRTRSGRARTSTAPKSAGKSASSRVTRSAAKTSEGQKRETGLETRLDGIQLCSLAFPNSGLPDREFALIRVNAQKAEKIMSGVVNDLPETAPHADGAHPLTAGAKTAARLLAFEELGSGICGSVYDGLCVVNGHEDHCAIKVVQHEFAAVPIEVSVYEQLHRKHFIPKFYGAFAGMWVTGPLGAIVMERLEKTFTSYEEMDTEEKRGALACLKQLHRAGFHHGDIAPRNFGARKSGEVVILDFSVTETCQPCKPRAVDACRDVRKLEQTLFGGGDD</sequence>
<dbReference type="InterPro" id="IPR011009">
    <property type="entry name" value="Kinase-like_dom_sf"/>
</dbReference>
<dbReference type="GO" id="GO:0005524">
    <property type="term" value="F:ATP binding"/>
    <property type="evidence" value="ECO:0007669"/>
    <property type="project" value="InterPro"/>
</dbReference>
<keyword evidence="4" id="KW-1185">Reference proteome</keyword>
<name>A0AAF0DEZ2_9EURO</name>
<dbReference type="Proteomes" id="UP001219355">
    <property type="component" value="Chromosome 2"/>
</dbReference>